<dbReference type="Pfam" id="PF00560">
    <property type="entry name" value="LRR_1"/>
    <property type="match status" value="1"/>
</dbReference>
<dbReference type="AlphaFoldDB" id="A0AAY5EJN1"/>
<feature type="domain" description="LRRCT" evidence="6">
    <location>
        <begin position="237"/>
        <end position="289"/>
    </location>
</feature>
<organism evidence="7 8">
    <name type="scientific">Electrophorus electricus</name>
    <name type="common">Electric eel</name>
    <name type="synonym">Gymnotus electricus</name>
    <dbReference type="NCBI Taxonomy" id="8005"/>
    <lineage>
        <taxon>Eukaryota</taxon>
        <taxon>Metazoa</taxon>
        <taxon>Chordata</taxon>
        <taxon>Craniata</taxon>
        <taxon>Vertebrata</taxon>
        <taxon>Euteleostomi</taxon>
        <taxon>Actinopterygii</taxon>
        <taxon>Neopterygii</taxon>
        <taxon>Teleostei</taxon>
        <taxon>Ostariophysi</taxon>
        <taxon>Gymnotiformes</taxon>
        <taxon>Gymnotoidei</taxon>
        <taxon>Gymnotidae</taxon>
        <taxon>Electrophorus</taxon>
    </lineage>
</organism>
<dbReference type="GO" id="GO:0005886">
    <property type="term" value="C:plasma membrane"/>
    <property type="evidence" value="ECO:0007669"/>
    <property type="project" value="TreeGrafter"/>
</dbReference>
<dbReference type="PANTHER" id="PTHR24364:SF22">
    <property type="entry name" value="TROPHOBLAST GLYCOPROTEIN A-RELATED"/>
    <property type="match status" value="1"/>
</dbReference>
<gene>
    <name evidence="7" type="primary">tpbg1a</name>
</gene>
<evidence type="ECO:0000313" key="7">
    <source>
        <dbReference type="Ensembl" id="ENSEEEP00000056799.1"/>
    </source>
</evidence>
<dbReference type="PROSITE" id="PS51450">
    <property type="entry name" value="LRR"/>
    <property type="match status" value="1"/>
</dbReference>
<reference evidence="7 8" key="1">
    <citation type="submission" date="2020-05" db="EMBL/GenBank/DDBJ databases">
        <title>Electrophorus electricus (electric eel) genome, fEleEle1, primary haplotype.</title>
        <authorList>
            <person name="Myers G."/>
            <person name="Meyer A."/>
            <person name="Fedrigo O."/>
            <person name="Formenti G."/>
            <person name="Rhie A."/>
            <person name="Tracey A."/>
            <person name="Sims Y."/>
            <person name="Jarvis E.D."/>
        </authorList>
    </citation>
    <scope>NUCLEOTIDE SEQUENCE [LARGE SCALE GENOMIC DNA]</scope>
</reference>
<accession>A0AAY5EJN1</accession>
<keyword evidence="4" id="KW-0472">Membrane</keyword>
<reference evidence="7" key="3">
    <citation type="submission" date="2025-09" db="UniProtKB">
        <authorList>
            <consortium name="Ensembl"/>
        </authorList>
    </citation>
    <scope>IDENTIFICATION</scope>
</reference>
<feature type="chain" id="PRO_5044193742" description="LRRCT domain-containing protein" evidence="5">
    <location>
        <begin position="20"/>
        <end position="367"/>
    </location>
</feature>
<reference evidence="7" key="2">
    <citation type="submission" date="2025-08" db="UniProtKB">
        <authorList>
            <consortium name="Ensembl"/>
        </authorList>
    </citation>
    <scope>IDENTIFICATION</scope>
</reference>
<keyword evidence="8" id="KW-1185">Reference proteome</keyword>
<dbReference type="InterPro" id="IPR052286">
    <property type="entry name" value="Wnt_signaling_inhibitor"/>
</dbReference>
<evidence type="ECO:0000313" key="8">
    <source>
        <dbReference type="Proteomes" id="UP000314983"/>
    </source>
</evidence>
<evidence type="ECO:0000256" key="2">
    <source>
        <dbReference type="ARBA" id="ARBA00022729"/>
    </source>
</evidence>
<evidence type="ECO:0000256" key="1">
    <source>
        <dbReference type="ARBA" id="ARBA00022614"/>
    </source>
</evidence>
<evidence type="ECO:0000256" key="5">
    <source>
        <dbReference type="SAM" id="SignalP"/>
    </source>
</evidence>
<proteinExistence type="predicted"/>
<dbReference type="InterPro" id="IPR001611">
    <property type="entry name" value="Leu-rich_rpt"/>
</dbReference>
<dbReference type="GeneTree" id="ENSGT00940000154868"/>
<evidence type="ECO:0000256" key="3">
    <source>
        <dbReference type="ARBA" id="ARBA00022737"/>
    </source>
</evidence>
<feature type="signal peptide" evidence="5">
    <location>
        <begin position="1"/>
        <end position="19"/>
    </location>
</feature>
<keyword evidence="4" id="KW-0812">Transmembrane</keyword>
<dbReference type="Proteomes" id="UP000314983">
    <property type="component" value="Chromosome 5"/>
</dbReference>
<dbReference type="GO" id="GO:0090090">
    <property type="term" value="P:negative regulation of canonical Wnt signaling pathway"/>
    <property type="evidence" value="ECO:0007669"/>
    <property type="project" value="TreeGrafter"/>
</dbReference>
<dbReference type="SUPFAM" id="SSF52058">
    <property type="entry name" value="L domain-like"/>
    <property type="match status" value="1"/>
</dbReference>
<dbReference type="InterPro" id="IPR000483">
    <property type="entry name" value="Cys-rich_flank_reg_C"/>
</dbReference>
<name>A0AAY5EJN1_ELEEL</name>
<protein>
    <recommendedName>
        <fullName evidence="6">LRRCT domain-containing protein</fullName>
    </recommendedName>
</protein>
<evidence type="ECO:0000259" key="6">
    <source>
        <dbReference type="SMART" id="SM00082"/>
    </source>
</evidence>
<dbReference type="InterPro" id="IPR032675">
    <property type="entry name" value="LRR_dom_sf"/>
</dbReference>
<dbReference type="Ensembl" id="ENSEEET00000056812.1">
    <property type="protein sequence ID" value="ENSEEEP00000056799.1"/>
    <property type="gene ID" value="ENSEEEG00000014204.2"/>
</dbReference>
<dbReference type="Gene3D" id="3.80.10.10">
    <property type="entry name" value="Ribonuclease Inhibitor"/>
    <property type="match status" value="1"/>
</dbReference>
<keyword evidence="1" id="KW-0433">Leucine-rich repeat</keyword>
<sequence length="367" mass="40681">MPRLPLLFCALLYASPCHAECLPGCECLEASQTVRCVYAGLREVPGDIPKFTKILFITGNRIHRVSYNSFHGVENVTKLVLSNNGIKELGSHAFSLLLTLCTLNLSQNQLALIHPEAFSVPGSPLQELSLSGSLYNSTSVTDLITALRWGALRNLLHLDLSGNHLVLLPPATFSPLPSLRQLILANNSLVAIYTNTFSGLEQLQELDLRYNMFRTLSSEGLREIEILGRATLLLGQNPYSCSCDVQEFARWLNSSRVQVGDVERLLCASPPSLQGRVVTAISIHTSSCYGKMNPEEVVTTLQTSYVFLGLVLGLVGMIFLFVLYLNRHGIRKWITEMHAACRDVLEGYHYRYEIDSDPRVSQLTIAA</sequence>
<dbReference type="Pfam" id="PF13855">
    <property type="entry name" value="LRR_8"/>
    <property type="match status" value="2"/>
</dbReference>
<keyword evidence="4" id="KW-1133">Transmembrane helix</keyword>
<feature type="transmembrane region" description="Helical" evidence="4">
    <location>
        <begin position="305"/>
        <end position="325"/>
    </location>
</feature>
<dbReference type="PANTHER" id="PTHR24364">
    <property type="entry name" value="LP06937P"/>
    <property type="match status" value="1"/>
</dbReference>
<dbReference type="InterPro" id="IPR003591">
    <property type="entry name" value="Leu-rich_rpt_typical-subtyp"/>
</dbReference>
<keyword evidence="2 5" id="KW-0732">Signal</keyword>
<keyword evidence="3" id="KW-0677">Repeat</keyword>
<evidence type="ECO:0000256" key="4">
    <source>
        <dbReference type="SAM" id="Phobius"/>
    </source>
</evidence>
<dbReference type="SMART" id="SM00082">
    <property type="entry name" value="LRRCT"/>
    <property type="match status" value="1"/>
</dbReference>
<dbReference type="SMART" id="SM00369">
    <property type="entry name" value="LRR_TYP"/>
    <property type="match status" value="5"/>
</dbReference>